<protein>
    <recommendedName>
        <fullName evidence="5">DUF3800 domain-containing protein</fullName>
    </recommendedName>
</protein>
<dbReference type="OrthoDB" id="507950at2"/>
<gene>
    <name evidence="2" type="ORF">GA0071312_1463</name>
    <name evidence="1" type="ORF">HLUCCO17_05285</name>
</gene>
<dbReference type="PATRIC" id="fig|1653334.4.peg.2123"/>
<keyword evidence="4" id="KW-1185">Reference proteome</keyword>
<evidence type="ECO:0008006" key="5">
    <source>
        <dbReference type="Google" id="ProtNLM"/>
    </source>
</evidence>
<proteinExistence type="predicted"/>
<evidence type="ECO:0000313" key="1">
    <source>
        <dbReference type="EMBL" id="KPQ11598.1"/>
    </source>
</evidence>
<organism evidence="1 3">
    <name type="scientific">Saliniramus fredricksonii</name>
    <dbReference type="NCBI Taxonomy" id="1653334"/>
    <lineage>
        <taxon>Bacteria</taxon>
        <taxon>Pseudomonadati</taxon>
        <taxon>Pseudomonadota</taxon>
        <taxon>Alphaproteobacteria</taxon>
        <taxon>Hyphomicrobiales</taxon>
        <taxon>Salinarimonadaceae</taxon>
        <taxon>Saliniramus</taxon>
    </lineage>
</organism>
<dbReference type="EMBL" id="LJSX01000006">
    <property type="protein sequence ID" value="KPQ11598.1"/>
    <property type="molecule type" value="Genomic_DNA"/>
</dbReference>
<sequence length="263" mass="30655">MIAPTYRLYVDEVGTDDMGDIENNNNRYLSLTGVAMTIEAAREDLVPKFDWIKNNIFEHDPDYPLIFHRRKIVQRKQAFGVLNDPLKADLFDRAMLRIFRKCDYVVITAMIDKLEASKKFRWREKHPYHYLMQIIVEKFARFLERKKAFGEIMPEGRKGKKDEELQNAYADVRSRGNFYFPAEQICYRIPPKNLKFRYKDNNIAGLQLADLLAHPSHMHIRHVSGHSVNLGNYAQQVAIILVQSKYDRSASGNITGYGIKTLP</sequence>
<dbReference type="EMBL" id="FMBM01000002">
    <property type="protein sequence ID" value="SCC80388.1"/>
    <property type="molecule type" value="Genomic_DNA"/>
</dbReference>
<accession>A0A0P7XVP4</accession>
<name>A0A0P7XVP4_9HYPH</name>
<evidence type="ECO:0000313" key="3">
    <source>
        <dbReference type="Proteomes" id="UP000050497"/>
    </source>
</evidence>
<dbReference type="RefSeq" id="WP_083204413.1">
    <property type="nucleotide sequence ID" value="NZ_FMBM01000002.1"/>
</dbReference>
<dbReference type="Pfam" id="PF12686">
    <property type="entry name" value="DUF3800"/>
    <property type="match status" value="1"/>
</dbReference>
<comment type="caution">
    <text evidence="1">The sequence shown here is derived from an EMBL/GenBank/DDBJ whole genome shotgun (WGS) entry which is preliminary data.</text>
</comment>
<dbReference type="Proteomes" id="UP000050497">
    <property type="component" value="Unassembled WGS sequence"/>
</dbReference>
<dbReference type="Proteomes" id="UP000182800">
    <property type="component" value="Unassembled WGS sequence"/>
</dbReference>
<dbReference type="InterPro" id="IPR024524">
    <property type="entry name" value="DUF3800"/>
</dbReference>
<dbReference type="AlphaFoldDB" id="A0A0P7XVP4"/>
<reference evidence="1 3" key="1">
    <citation type="submission" date="2015-09" db="EMBL/GenBank/DDBJ databases">
        <title>Identification and resolution of microdiversity through metagenomic sequencing of parallel consortia.</title>
        <authorList>
            <person name="Nelson W.C."/>
            <person name="Romine M.F."/>
            <person name="Lindemann S.R."/>
        </authorList>
    </citation>
    <scope>NUCLEOTIDE SEQUENCE [LARGE SCALE GENOMIC DNA]</scope>
    <source>
        <strain evidence="1">HL-109</strain>
    </source>
</reference>
<evidence type="ECO:0000313" key="4">
    <source>
        <dbReference type="Proteomes" id="UP000182800"/>
    </source>
</evidence>
<reference evidence="2 4" key="2">
    <citation type="submission" date="2016-08" db="EMBL/GenBank/DDBJ databases">
        <authorList>
            <person name="Varghese N."/>
            <person name="Submissions Spin"/>
        </authorList>
    </citation>
    <scope>NUCLEOTIDE SEQUENCE [LARGE SCALE GENOMIC DNA]</scope>
    <source>
        <strain evidence="2 4">HL-109</strain>
    </source>
</reference>
<evidence type="ECO:0000313" key="2">
    <source>
        <dbReference type="EMBL" id="SCC80388.1"/>
    </source>
</evidence>